<dbReference type="EMBL" id="WQNF01000007">
    <property type="protein sequence ID" value="MVT66098.1"/>
    <property type="molecule type" value="Genomic_DNA"/>
</dbReference>
<evidence type="ECO:0000313" key="5">
    <source>
        <dbReference type="Proteomes" id="UP000436468"/>
    </source>
</evidence>
<comment type="similarity">
    <text evidence="3">Belongs to the class-III pyridoxal-phosphate-dependent aminotransferase family.</text>
</comment>
<dbReference type="InterPro" id="IPR005814">
    <property type="entry name" value="Aminotrans_3"/>
</dbReference>
<dbReference type="Gene3D" id="3.40.640.10">
    <property type="entry name" value="Type I PLP-dependent aspartate aminotransferase-like (Major domain)"/>
    <property type="match status" value="1"/>
</dbReference>
<sequence>MRNATWFAPHPPYAAKGIGCFVEDLDGRQLLDCANNFFSLIHGHAFAPVVEAIRAAAGDGTAFGLPTEKEIALAELIRGRSPRCEQVRFCTSGTEAVMFAIKGARALTGRRALAKFEGAYHGSYDWVEVSLAPEPAAWDDESGNPASIGGSKGVPKHVLQDTVVLPWNDPDRCAAILDKQGSRLAALIIDPVPSRAGMVPVSKKTVEVIHAASEKHGFLIISDEVISFRLSYAGAHPLFGLQPDLITLGKIIGGGLPIGAVAGSARTMSVFDHTQGKPGVALGGTFSANPLAMAAGFSAMTALDEAAIARLNQLGSDLRSEINLSFIEKRIPAQVTGSGSLFRLHLTAKPIADYRSSRCGTPDALRQVHAAALEQGVLLTPNCSGAISTPMEQAHIDDLSTAITRAVADTFAVRGWDQ</sequence>
<accession>A0A844SGJ0</accession>
<dbReference type="AlphaFoldDB" id="A0A844SGJ0"/>
<dbReference type="PANTHER" id="PTHR43713:SF3">
    <property type="entry name" value="GLUTAMATE-1-SEMIALDEHYDE 2,1-AMINOMUTASE 1, CHLOROPLASTIC-RELATED"/>
    <property type="match status" value="1"/>
</dbReference>
<dbReference type="InterPro" id="IPR015424">
    <property type="entry name" value="PyrdxlP-dep_Trfase"/>
</dbReference>
<gene>
    <name evidence="4" type="ORF">GPL21_13375</name>
</gene>
<dbReference type="GO" id="GO:0030170">
    <property type="term" value="F:pyridoxal phosphate binding"/>
    <property type="evidence" value="ECO:0007669"/>
    <property type="project" value="InterPro"/>
</dbReference>
<keyword evidence="4" id="KW-0808">Transferase</keyword>
<keyword evidence="5" id="KW-1185">Reference proteome</keyword>
<reference evidence="4 5" key="1">
    <citation type="submission" date="2019-12" db="EMBL/GenBank/DDBJ databases">
        <title>Draft genome sequences Bradyrhizobium cajani AMBPC1010, Bradyrhizobium pachyrhizi AMBPC1040 and Bradyrhizobium yuanmingense ALSPC3051, three plant growth promoting strains isolated from nodules of Cajanus cajan L. in Dominican Republic.</title>
        <authorList>
            <person name="Flores-Felix J.D."/>
            <person name="Araujo J."/>
            <person name="Diaz-Alcantara C."/>
            <person name="Gonzalez-Andres F."/>
            <person name="Velazquez E."/>
        </authorList>
    </citation>
    <scope>NUCLEOTIDE SEQUENCE [LARGE SCALE GENOMIC DNA]</scope>
    <source>
        <strain evidence="4 5">1040</strain>
    </source>
</reference>
<keyword evidence="4" id="KW-0032">Aminotransferase</keyword>
<dbReference type="SUPFAM" id="SSF53383">
    <property type="entry name" value="PLP-dependent transferases"/>
    <property type="match status" value="1"/>
</dbReference>
<dbReference type="InterPro" id="IPR015422">
    <property type="entry name" value="PyrdxlP-dep_Trfase_small"/>
</dbReference>
<proteinExistence type="inferred from homology"/>
<evidence type="ECO:0000256" key="1">
    <source>
        <dbReference type="ARBA" id="ARBA00001933"/>
    </source>
</evidence>
<dbReference type="GO" id="GO:0008483">
    <property type="term" value="F:transaminase activity"/>
    <property type="evidence" value="ECO:0007669"/>
    <property type="project" value="UniProtKB-KW"/>
</dbReference>
<organism evidence="4 5">
    <name type="scientific">Bradyrhizobium pachyrhizi</name>
    <dbReference type="NCBI Taxonomy" id="280333"/>
    <lineage>
        <taxon>Bacteria</taxon>
        <taxon>Pseudomonadati</taxon>
        <taxon>Pseudomonadota</taxon>
        <taxon>Alphaproteobacteria</taxon>
        <taxon>Hyphomicrobiales</taxon>
        <taxon>Nitrobacteraceae</taxon>
        <taxon>Bradyrhizobium</taxon>
    </lineage>
</organism>
<dbReference type="InterPro" id="IPR015421">
    <property type="entry name" value="PyrdxlP-dep_Trfase_major"/>
</dbReference>
<evidence type="ECO:0000256" key="3">
    <source>
        <dbReference type="RuleBase" id="RU003560"/>
    </source>
</evidence>
<protein>
    <submittedName>
        <fullName evidence="4">Aminotransferase class III-fold pyridoxal phosphate-dependent enzyme</fullName>
    </submittedName>
</protein>
<evidence type="ECO:0000256" key="2">
    <source>
        <dbReference type="ARBA" id="ARBA00022898"/>
    </source>
</evidence>
<dbReference type="Proteomes" id="UP000436468">
    <property type="component" value="Unassembled WGS sequence"/>
</dbReference>
<keyword evidence="2 3" id="KW-0663">Pyridoxal phosphate</keyword>
<comment type="caution">
    <text evidence="4">The sequence shown here is derived from an EMBL/GenBank/DDBJ whole genome shotgun (WGS) entry which is preliminary data.</text>
</comment>
<name>A0A844SGJ0_9BRAD</name>
<comment type="cofactor">
    <cofactor evidence="1">
        <name>pyridoxal 5'-phosphate</name>
        <dbReference type="ChEBI" id="CHEBI:597326"/>
    </cofactor>
</comment>
<dbReference type="Gene3D" id="3.90.1150.10">
    <property type="entry name" value="Aspartate Aminotransferase, domain 1"/>
    <property type="match status" value="1"/>
</dbReference>
<dbReference type="PANTHER" id="PTHR43713">
    <property type="entry name" value="GLUTAMATE-1-SEMIALDEHYDE 2,1-AMINOMUTASE"/>
    <property type="match status" value="1"/>
</dbReference>
<dbReference type="Pfam" id="PF00202">
    <property type="entry name" value="Aminotran_3"/>
    <property type="match status" value="1"/>
</dbReference>
<evidence type="ECO:0000313" key="4">
    <source>
        <dbReference type="EMBL" id="MVT66098.1"/>
    </source>
</evidence>